<dbReference type="OrthoDB" id="417673at2"/>
<keyword evidence="1" id="KW-0732">Signal</keyword>
<sequence length="467" mass="50760">MRFLGKISLCLIFLSCPYILPSSSQISQCHWMAWGAGEAREFGSQGTNGKNGERGQNAQNADSTTVFADGSPIKLNLAGQNGKDGNNGQNGTDAKCLEQPQNVTYDLRAANGGNAGNGGDGGDGGNGGDLTVYSTNIANLKQITVNAVGGTAGQPGIGGTGGKGCRCSQPYWTVETCKGKPGDANYRCTTQTFRCQNGLDGINGTSGRVGREGRLGQLTLINLNRPLVDDKPGASVALSELKDRGFTLSKNKWETLTGALALFAPGSVIDDQYRFLVERLEHSFLLIWNAPQSFEKFAAQKMSLSLENNGQIKVNPPAQIWLEATTQQQNNFTQFIVYNAILEKEATELVSEKITGNRTDFQLTLEDKANLSNLISTKFLVKYRTTRSDPRFRPVSDYRTRYEGPMPPELLRFQGNKFTFEIGKLPIDPEDIKPGQGFEIEIIATRSFGGYSKEQTIVVRDVIPGLK</sequence>
<organism evidence="2 3">
    <name type="scientific">Gloeothece verrucosa (strain PCC 7822)</name>
    <name type="common">Cyanothece sp. (strain PCC 7822)</name>
    <dbReference type="NCBI Taxonomy" id="497965"/>
    <lineage>
        <taxon>Bacteria</taxon>
        <taxon>Bacillati</taxon>
        <taxon>Cyanobacteriota</taxon>
        <taxon>Cyanophyceae</taxon>
        <taxon>Oscillatoriophycideae</taxon>
        <taxon>Chroococcales</taxon>
        <taxon>Aphanothecaceae</taxon>
        <taxon>Gloeothece</taxon>
        <taxon>Gloeothece verrucosa</taxon>
    </lineage>
</organism>
<evidence type="ECO:0008006" key="4">
    <source>
        <dbReference type="Google" id="ProtNLM"/>
    </source>
</evidence>
<name>E0UCG1_GLOV7</name>
<accession>E0UCG1</accession>
<feature type="signal peptide" evidence="1">
    <location>
        <begin position="1"/>
        <end position="21"/>
    </location>
</feature>
<feature type="chain" id="PRO_5003141245" description="Collagen triple helix repeat protein" evidence="1">
    <location>
        <begin position="22"/>
        <end position="467"/>
    </location>
</feature>
<protein>
    <recommendedName>
        <fullName evidence="4">Collagen triple helix repeat protein</fullName>
    </recommendedName>
</protein>
<evidence type="ECO:0000313" key="2">
    <source>
        <dbReference type="EMBL" id="ADN14032.1"/>
    </source>
</evidence>
<dbReference type="eggNOG" id="ENOG502Z8YG">
    <property type="taxonomic scope" value="Bacteria"/>
</dbReference>
<reference evidence="3" key="1">
    <citation type="journal article" date="2011" name="MBio">
        <title>Novel metabolic attributes of the genus Cyanothece, comprising a group of unicellular nitrogen-fixing Cyanobacteria.</title>
        <authorList>
            <person name="Bandyopadhyay A."/>
            <person name="Elvitigala T."/>
            <person name="Welsh E."/>
            <person name="Stockel J."/>
            <person name="Liberton M."/>
            <person name="Min H."/>
            <person name="Sherman L.A."/>
            <person name="Pakrasi H.B."/>
        </authorList>
    </citation>
    <scope>NUCLEOTIDE SEQUENCE [LARGE SCALE GENOMIC DNA]</scope>
    <source>
        <strain evidence="3">PCC 7822</strain>
    </source>
</reference>
<evidence type="ECO:0000256" key="1">
    <source>
        <dbReference type="SAM" id="SignalP"/>
    </source>
</evidence>
<dbReference type="KEGG" id="cyj:Cyan7822_2050"/>
<dbReference type="STRING" id="497965.Cyan7822_2050"/>
<dbReference type="HOGENOM" id="CLU_583575_0_0_3"/>
<dbReference type="Proteomes" id="UP000008206">
    <property type="component" value="Chromosome"/>
</dbReference>
<dbReference type="RefSeq" id="WP_013322138.1">
    <property type="nucleotide sequence ID" value="NC_014501.1"/>
</dbReference>
<evidence type="ECO:0000313" key="3">
    <source>
        <dbReference type="Proteomes" id="UP000008206"/>
    </source>
</evidence>
<dbReference type="EMBL" id="CP002198">
    <property type="protein sequence ID" value="ADN14032.1"/>
    <property type="molecule type" value="Genomic_DNA"/>
</dbReference>
<dbReference type="AlphaFoldDB" id="E0UCG1"/>
<keyword evidence="3" id="KW-1185">Reference proteome</keyword>
<proteinExistence type="predicted"/>
<gene>
    <name evidence="2" type="ordered locus">Cyan7822_2050</name>
</gene>